<proteinExistence type="predicted"/>
<reference evidence="4" key="2">
    <citation type="submission" date="2019-09" db="UniProtKB">
        <authorList>
            <consortium name="WormBaseParasite"/>
        </authorList>
    </citation>
    <scope>IDENTIFICATION</scope>
</reference>
<evidence type="ECO:0000313" key="2">
    <source>
        <dbReference type="EMBL" id="VDP08988.1"/>
    </source>
</evidence>
<protein>
    <submittedName>
        <fullName evidence="4">Spatacsin_C domain-containing protein</fullName>
    </submittedName>
</protein>
<dbReference type="AlphaFoldDB" id="A0A3P8BH37"/>
<feature type="region of interest" description="Disordered" evidence="1">
    <location>
        <begin position="453"/>
        <end position="476"/>
    </location>
</feature>
<accession>A0A3P8BH37</accession>
<keyword evidence="3" id="KW-1185">Reference proteome</keyword>
<evidence type="ECO:0000256" key="1">
    <source>
        <dbReference type="SAM" id="MobiDB-lite"/>
    </source>
</evidence>
<name>A0A3P8BH37_HELPZ</name>
<dbReference type="Proteomes" id="UP000050761">
    <property type="component" value="Unassembled WGS sequence"/>
</dbReference>
<feature type="compositionally biased region" description="Basic and acidic residues" evidence="1">
    <location>
        <begin position="463"/>
        <end position="473"/>
    </location>
</feature>
<gene>
    <name evidence="2" type="ORF">HPBE_LOCUS17475</name>
</gene>
<sequence>MDEHISKRMEFSTLDERAEFWRVRTGAQDANHPKVYLFPSLLEWLSEGPQSVLNSALARKENTLSIPLPNDLAVAVQKECAIQKFRGDALALYIGGYSATKPSSQELAEHLQRSYMEACERKEHRRPRQLVSIIDASLLLGLTQFAVKLCEENKYDHDLLHLLHSEDGDEVWDDYKTSVMLRLSRGGVPSPESLEAARITGLLCDMMAGPAARRRSAVAKMAANGLKLDAMVLAKLFFSNNDICEHLSNECSNFFKKSAVDSDADEVAEMVATASEPVFERQLLRCTDQLSCYRILRIDFALNEHADLERKLVGRLELSKHVRYVIAHALAYRNYEVVSYITEDAVAHLDRYSFFCELEQIVYKVAIGMICEAVRMVFHAEPASVGWKKQRDEKDKLGYALQQHPNDNSSVAPSRSVCEQVATMMEVFKKIQQISCLVEVARSKVEERYLENVSHSRAAGTKPTRESPVKVKEQPTATGFGSSAATIAVDQAKTGAIQEGHLNSTLPRSSLKSEGVKKEAESAKTQVCTFWFSRSVSILILHILFC</sequence>
<evidence type="ECO:0000313" key="4">
    <source>
        <dbReference type="WBParaSite" id="HPBE_0001747901-mRNA-1"/>
    </source>
</evidence>
<dbReference type="WBParaSite" id="HPBE_0001747901-mRNA-1">
    <property type="protein sequence ID" value="HPBE_0001747901-mRNA-1"/>
    <property type="gene ID" value="HPBE_0001747901"/>
</dbReference>
<dbReference type="OrthoDB" id="5860606at2759"/>
<reference evidence="2 3" key="1">
    <citation type="submission" date="2018-11" db="EMBL/GenBank/DDBJ databases">
        <authorList>
            <consortium name="Pathogen Informatics"/>
        </authorList>
    </citation>
    <scope>NUCLEOTIDE SEQUENCE [LARGE SCALE GENOMIC DNA]</scope>
</reference>
<organism evidence="2">
    <name type="scientific">Heligmosomoides polygyrus</name>
    <name type="common">Parasitic roundworm</name>
    <dbReference type="NCBI Taxonomy" id="6339"/>
    <lineage>
        <taxon>Eukaryota</taxon>
        <taxon>Metazoa</taxon>
        <taxon>Ecdysozoa</taxon>
        <taxon>Nematoda</taxon>
        <taxon>Chromadorea</taxon>
        <taxon>Rhabditida</taxon>
        <taxon>Rhabditina</taxon>
        <taxon>Rhabditomorpha</taxon>
        <taxon>Strongyloidea</taxon>
        <taxon>Heligmosomidae</taxon>
        <taxon>Heligmosomoides</taxon>
    </lineage>
</organism>
<evidence type="ECO:0000313" key="3">
    <source>
        <dbReference type="Proteomes" id="UP000050761"/>
    </source>
</evidence>
<dbReference type="EMBL" id="UZAH01030037">
    <property type="protein sequence ID" value="VDP08988.1"/>
    <property type="molecule type" value="Genomic_DNA"/>
</dbReference>